<dbReference type="PANTHER" id="PTHR42792:SF1">
    <property type="entry name" value="FLAGELLAR HOOK-ASSOCIATED PROTEIN 3"/>
    <property type="match status" value="1"/>
</dbReference>
<dbReference type="Pfam" id="PF00700">
    <property type="entry name" value="Flagellin_C"/>
    <property type="match status" value="1"/>
</dbReference>
<accession>A0A2W7MMA7</accession>
<keyword evidence="7" id="KW-1185">Reference proteome</keyword>
<feature type="domain" description="Flagellin N-terminal" evidence="4">
    <location>
        <begin position="6"/>
        <end position="140"/>
    </location>
</feature>
<dbReference type="PANTHER" id="PTHR42792">
    <property type="entry name" value="FLAGELLIN"/>
    <property type="match status" value="1"/>
</dbReference>
<dbReference type="Proteomes" id="UP000248646">
    <property type="component" value="Unassembled WGS sequence"/>
</dbReference>
<dbReference type="OrthoDB" id="9758307at2"/>
<evidence type="ECO:0000256" key="2">
    <source>
        <dbReference type="ARBA" id="ARBA00005709"/>
    </source>
</evidence>
<evidence type="ECO:0000259" key="5">
    <source>
        <dbReference type="Pfam" id="PF00700"/>
    </source>
</evidence>
<keyword evidence="3" id="KW-0975">Bacterial flagellum</keyword>
<dbReference type="InterPro" id="IPR046358">
    <property type="entry name" value="Flagellin_C"/>
</dbReference>
<reference evidence="6 7" key="1">
    <citation type="submission" date="2018-06" db="EMBL/GenBank/DDBJ databases">
        <title>Genomic Encyclopedia of Type Strains, Phase IV (KMG-IV): sequencing the most valuable type-strain genomes for metagenomic binning, comparative biology and taxonomic classification.</title>
        <authorList>
            <person name="Goeker M."/>
        </authorList>
    </citation>
    <scope>NUCLEOTIDE SEQUENCE [LARGE SCALE GENOMIC DNA]</scope>
    <source>
        <strain evidence="6 7">DSM 5</strain>
    </source>
</reference>
<dbReference type="SUPFAM" id="SSF64518">
    <property type="entry name" value="Phase 1 flagellin"/>
    <property type="match status" value="1"/>
</dbReference>
<feature type="domain" description="Flagellin C-terminal" evidence="5">
    <location>
        <begin position="217"/>
        <end position="293"/>
    </location>
</feature>
<evidence type="ECO:0000259" key="4">
    <source>
        <dbReference type="Pfam" id="PF00669"/>
    </source>
</evidence>
<dbReference type="AlphaFoldDB" id="A0A2W7MMA7"/>
<evidence type="ECO:0000313" key="7">
    <source>
        <dbReference type="Proteomes" id="UP000248646"/>
    </source>
</evidence>
<evidence type="ECO:0000313" key="6">
    <source>
        <dbReference type="EMBL" id="PZX08267.1"/>
    </source>
</evidence>
<dbReference type="NCBIfam" id="TIGR02550">
    <property type="entry name" value="flagell_flgL"/>
    <property type="match status" value="1"/>
</dbReference>
<dbReference type="GO" id="GO:0071973">
    <property type="term" value="P:bacterial-type flagellum-dependent cell motility"/>
    <property type="evidence" value="ECO:0007669"/>
    <property type="project" value="InterPro"/>
</dbReference>
<dbReference type="RefSeq" id="WP_111438856.1">
    <property type="nucleotide sequence ID" value="NZ_QKZI01000001.1"/>
</dbReference>
<comment type="caution">
    <text evidence="6">The sequence shown here is derived from an EMBL/GenBank/DDBJ whole genome shotgun (WGS) entry which is preliminary data.</text>
</comment>
<name>A0A2W7MMA7_9BACI</name>
<organism evidence="6 7">
    <name type="scientific">Psychrobacillus insolitus</name>
    <dbReference type="NCBI Taxonomy" id="1461"/>
    <lineage>
        <taxon>Bacteria</taxon>
        <taxon>Bacillati</taxon>
        <taxon>Bacillota</taxon>
        <taxon>Bacilli</taxon>
        <taxon>Bacillales</taxon>
        <taxon>Bacillaceae</taxon>
        <taxon>Psychrobacillus</taxon>
    </lineage>
</organism>
<dbReference type="InterPro" id="IPR013384">
    <property type="entry name" value="Flagell_FlgL"/>
</dbReference>
<gene>
    <name evidence="6" type="ORF">C7437_1011391</name>
</gene>
<dbReference type="EMBL" id="QKZI01000001">
    <property type="protein sequence ID" value="PZX08267.1"/>
    <property type="molecule type" value="Genomic_DNA"/>
</dbReference>
<evidence type="ECO:0000256" key="3">
    <source>
        <dbReference type="ARBA" id="ARBA00023143"/>
    </source>
</evidence>
<sequence length="294" mass="32527">MRVTQSMLSDNMLRNLSNSYGKMSTVQDQITTGKKITKPSQDPVVAIKGIGYRTDLNKVEQYQRNIGEVNNWLNSSDDALDHVGQVVIRVQELVTKAANDTNTSDDRKKIQAEVTQLRQQLQDLSNTKVGDKYIFTGTNTLTPLHDGTNFADAKVSTGLLKEVKIEVYDGVEIKVNMNGLELFTDMDGLLGKIETSLSDGSEGTVISGYLKGISDMQSAVLVNRADIGARQNRVEMMDNRLSTQEIIATTLMSENEDIDYERAITDMITQESIHNAALSIGSKIIQATLVDFLR</sequence>
<dbReference type="InterPro" id="IPR001029">
    <property type="entry name" value="Flagellin_N"/>
</dbReference>
<dbReference type="GO" id="GO:0005198">
    <property type="term" value="F:structural molecule activity"/>
    <property type="evidence" value="ECO:0007669"/>
    <property type="project" value="InterPro"/>
</dbReference>
<proteinExistence type="inferred from homology"/>
<dbReference type="GO" id="GO:0009424">
    <property type="term" value="C:bacterial-type flagellum hook"/>
    <property type="evidence" value="ECO:0007669"/>
    <property type="project" value="InterPro"/>
</dbReference>
<dbReference type="Pfam" id="PF00669">
    <property type="entry name" value="Flagellin_N"/>
    <property type="match status" value="1"/>
</dbReference>
<comment type="similarity">
    <text evidence="2">Belongs to the bacterial flagellin family.</text>
</comment>
<evidence type="ECO:0000256" key="1">
    <source>
        <dbReference type="ARBA" id="ARBA00004365"/>
    </source>
</evidence>
<comment type="subcellular location">
    <subcellularLocation>
        <location evidence="1">Bacterial flagellum</location>
    </subcellularLocation>
</comment>
<keyword evidence="6" id="KW-0966">Cell projection</keyword>
<dbReference type="Gene3D" id="1.20.1330.10">
    <property type="entry name" value="f41 fragment of flagellin, N-terminal domain"/>
    <property type="match status" value="1"/>
</dbReference>
<protein>
    <submittedName>
        <fullName evidence="6">Flagellar hook-associated protein 3 FlgL</fullName>
    </submittedName>
</protein>
<dbReference type="InterPro" id="IPR001492">
    <property type="entry name" value="Flagellin"/>
</dbReference>
<keyword evidence="6" id="KW-0969">Cilium</keyword>
<keyword evidence="6" id="KW-0282">Flagellum</keyword>